<accession>A0A0C2YWC0</accession>
<dbReference type="EMBL" id="KN822166">
    <property type="protein sequence ID" value="KIM53923.1"/>
    <property type="molecule type" value="Genomic_DNA"/>
</dbReference>
<protein>
    <submittedName>
        <fullName evidence="1">Uncharacterized protein</fullName>
    </submittedName>
</protein>
<evidence type="ECO:0000313" key="1">
    <source>
        <dbReference type="EMBL" id="KIM53923.1"/>
    </source>
</evidence>
<dbReference type="Proteomes" id="UP000053989">
    <property type="component" value="Unassembled WGS sequence"/>
</dbReference>
<organism evidence="1 2">
    <name type="scientific">Scleroderma citrinum Foug A</name>
    <dbReference type="NCBI Taxonomy" id="1036808"/>
    <lineage>
        <taxon>Eukaryota</taxon>
        <taxon>Fungi</taxon>
        <taxon>Dikarya</taxon>
        <taxon>Basidiomycota</taxon>
        <taxon>Agaricomycotina</taxon>
        <taxon>Agaricomycetes</taxon>
        <taxon>Agaricomycetidae</taxon>
        <taxon>Boletales</taxon>
        <taxon>Sclerodermatineae</taxon>
        <taxon>Sclerodermataceae</taxon>
        <taxon>Scleroderma</taxon>
    </lineage>
</organism>
<dbReference type="InterPro" id="IPR046521">
    <property type="entry name" value="DUF6698"/>
</dbReference>
<reference evidence="2" key="2">
    <citation type="submission" date="2015-01" db="EMBL/GenBank/DDBJ databases">
        <title>Evolutionary Origins and Diversification of the Mycorrhizal Mutualists.</title>
        <authorList>
            <consortium name="DOE Joint Genome Institute"/>
            <consortium name="Mycorrhizal Genomics Consortium"/>
            <person name="Kohler A."/>
            <person name="Kuo A."/>
            <person name="Nagy L.G."/>
            <person name="Floudas D."/>
            <person name="Copeland A."/>
            <person name="Barry K.W."/>
            <person name="Cichocki N."/>
            <person name="Veneault-Fourrey C."/>
            <person name="LaButti K."/>
            <person name="Lindquist E.A."/>
            <person name="Lipzen A."/>
            <person name="Lundell T."/>
            <person name="Morin E."/>
            <person name="Murat C."/>
            <person name="Riley R."/>
            <person name="Ohm R."/>
            <person name="Sun H."/>
            <person name="Tunlid A."/>
            <person name="Henrissat B."/>
            <person name="Grigoriev I.V."/>
            <person name="Hibbett D.S."/>
            <person name="Martin F."/>
        </authorList>
    </citation>
    <scope>NUCLEOTIDE SEQUENCE [LARGE SCALE GENOMIC DNA]</scope>
    <source>
        <strain evidence="2">Foug A</strain>
    </source>
</reference>
<reference evidence="1 2" key="1">
    <citation type="submission" date="2014-04" db="EMBL/GenBank/DDBJ databases">
        <authorList>
            <consortium name="DOE Joint Genome Institute"/>
            <person name="Kuo A."/>
            <person name="Kohler A."/>
            <person name="Nagy L.G."/>
            <person name="Floudas D."/>
            <person name="Copeland A."/>
            <person name="Barry K.W."/>
            <person name="Cichocki N."/>
            <person name="Veneault-Fourrey C."/>
            <person name="LaButti K."/>
            <person name="Lindquist E.A."/>
            <person name="Lipzen A."/>
            <person name="Lundell T."/>
            <person name="Morin E."/>
            <person name="Murat C."/>
            <person name="Sun H."/>
            <person name="Tunlid A."/>
            <person name="Henrissat B."/>
            <person name="Grigoriev I.V."/>
            <person name="Hibbett D.S."/>
            <person name="Martin F."/>
            <person name="Nordberg H.P."/>
            <person name="Cantor M.N."/>
            <person name="Hua S.X."/>
        </authorList>
    </citation>
    <scope>NUCLEOTIDE SEQUENCE [LARGE SCALE GENOMIC DNA]</scope>
    <source>
        <strain evidence="1 2">Foug A</strain>
    </source>
</reference>
<dbReference type="InParanoid" id="A0A0C2YWC0"/>
<name>A0A0C2YWC0_9AGAM</name>
<dbReference type="Pfam" id="PF20414">
    <property type="entry name" value="DUF6698"/>
    <property type="match status" value="1"/>
</dbReference>
<keyword evidence="2" id="KW-1185">Reference proteome</keyword>
<sequence length="367" mass="41440">MSDTPALLKRRIAALEEANNQLLAKFVRKPTHSYRLEGRAIRWLVDLAKPISDLIAEHDCRLELGAEDEASADAIEGSTEEEYTYRSFKKLVHWCPSIKKILGLDAGNHDMVLVSQELRKGADGARGDDANALKTAVMNWLNETSSHPEPLLSPTDKSKRGFYNDVTGQLLCPVDYDWCDAFIQSAIHEYHPKYPVTAHTYPAFVYLKGQYDPINPSKGIFKGELLVRAFCSIFTSPSSAQAELDNEDTVGSSRKAQKVARGARTHCDVAGLLKMRSVDPHAIAYTTCQLRFALSSSTSWNLHNEEFDYNGLYRNITDYFEQPLSPKKSTEVKELLLWWNRKVFGHRNASFYQPQHVETLSVALARR</sequence>
<dbReference type="OrthoDB" id="2680265at2759"/>
<gene>
    <name evidence="1" type="ORF">SCLCIDRAFT_31479</name>
</gene>
<dbReference type="AlphaFoldDB" id="A0A0C2YWC0"/>
<proteinExistence type="predicted"/>
<dbReference type="STRING" id="1036808.A0A0C2YWC0"/>
<evidence type="ECO:0000313" key="2">
    <source>
        <dbReference type="Proteomes" id="UP000053989"/>
    </source>
</evidence>
<dbReference type="HOGENOM" id="CLU_035918_5_1_1"/>